<dbReference type="InterPro" id="IPR000182">
    <property type="entry name" value="GNAT_dom"/>
</dbReference>
<sequence length="148" mass="17167">MKLIEIDKSNWLKVIYLTTNKESMPTICEEFVASNALSIVQALFEKTWITKAIEVEDQLIGFTMYGFSEEQNFFELCRIMIDRKFQGKGYGPKAILLVIEEMKKLEGCNEIYLSTEPNNKRGKKIYEKLGFKNTGRIVDGEELYCLKL</sequence>
<name>A0A0M0LLC7_9BACL</name>
<organism evidence="2 3">
    <name type="scientific">Viridibacillus arvi</name>
    <dbReference type="NCBI Taxonomy" id="263475"/>
    <lineage>
        <taxon>Bacteria</taxon>
        <taxon>Bacillati</taxon>
        <taxon>Bacillota</taxon>
        <taxon>Bacilli</taxon>
        <taxon>Bacillales</taxon>
        <taxon>Caryophanaceae</taxon>
        <taxon>Viridibacillus</taxon>
    </lineage>
</organism>
<evidence type="ECO:0000313" key="2">
    <source>
        <dbReference type="EMBL" id="KOO51801.1"/>
    </source>
</evidence>
<dbReference type="AlphaFoldDB" id="A0A0M0LLC7"/>
<dbReference type="CDD" id="cd04301">
    <property type="entry name" value="NAT_SF"/>
    <property type="match status" value="1"/>
</dbReference>
<dbReference type="EMBL" id="LILB01000001">
    <property type="protein sequence ID" value="KOO51801.1"/>
    <property type="molecule type" value="Genomic_DNA"/>
</dbReference>
<accession>A0A0M0LLC7</accession>
<evidence type="ECO:0000313" key="3">
    <source>
        <dbReference type="Proteomes" id="UP000036867"/>
    </source>
</evidence>
<comment type="caution">
    <text evidence="2">The sequence shown here is derived from an EMBL/GenBank/DDBJ whole genome shotgun (WGS) entry which is preliminary data.</text>
</comment>
<dbReference type="InterPro" id="IPR050276">
    <property type="entry name" value="MshD_Acetyltransferase"/>
</dbReference>
<dbReference type="PANTHER" id="PTHR43617:SF2">
    <property type="entry name" value="UPF0039 PROTEIN SLL0451"/>
    <property type="match status" value="1"/>
</dbReference>
<proteinExistence type="predicted"/>
<dbReference type="InterPro" id="IPR016181">
    <property type="entry name" value="Acyl_CoA_acyltransferase"/>
</dbReference>
<dbReference type="STRING" id="263475.AMD00_05005"/>
<dbReference type="SUPFAM" id="SSF55729">
    <property type="entry name" value="Acyl-CoA N-acyltransferases (Nat)"/>
    <property type="match status" value="1"/>
</dbReference>
<dbReference type="GeneID" id="301135462"/>
<feature type="domain" description="N-acetyltransferase" evidence="1">
    <location>
        <begin position="14"/>
        <end position="148"/>
    </location>
</feature>
<protein>
    <submittedName>
        <fullName evidence="2">Diadenosine tetraphosphatase</fullName>
    </submittedName>
</protein>
<gene>
    <name evidence="2" type="ORF">AMD00_05005</name>
</gene>
<dbReference type="Gene3D" id="3.40.630.30">
    <property type="match status" value="1"/>
</dbReference>
<evidence type="ECO:0000259" key="1">
    <source>
        <dbReference type="PROSITE" id="PS51186"/>
    </source>
</evidence>
<dbReference type="Pfam" id="PF00583">
    <property type="entry name" value="Acetyltransf_1"/>
    <property type="match status" value="1"/>
</dbReference>
<dbReference type="RefSeq" id="WP_053415965.1">
    <property type="nucleotide sequence ID" value="NZ_LILB01000001.1"/>
</dbReference>
<reference evidence="3" key="1">
    <citation type="submission" date="2015-08" db="EMBL/GenBank/DDBJ databases">
        <title>Fjat-10028 dsm 16317.</title>
        <authorList>
            <person name="Liu B."/>
            <person name="Wang J."/>
            <person name="Zhu Y."/>
            <person name="Liu G."/>
            <person name="Chen Q."/>
            <person name="Chen Z."/>
            <person name="Lan J."/>
            <person name="Che J."/>
            <person name="Ge C."/>
            <person name="Shi H."/>
            <person name="Pan Z."/>
            <person name="Liu X."/>
        </authorList>
    </citation>
    <scope>NUCLEOTIDE SEQUENCE [LARGE SCALE GENOMIC DNA]</scope>
    <source>
        <strain evidence="3">DSM 16317</strain>
    </source>
</reference>
<dbReference type="PROSITE" id="PS51186">
    <property type="entry name" value="GNAT"/>
    <property type="match status" value="1"/>
</dbReference>
<dbReference type="GO" id="GO:0016747">
    <property type="term" value="F:acyltransferase activity, transferring groups other than amino-acyl groups"/>
    <property type="evidence" value="ECO:0007669"/>
    <property type="project" value="InterPro"/>
</dbReference>
<keyword evidence="3" id="KW-1185">Reference proteome</keyword>
<dbReference type="PANTHER" id="PTHR43617">
    <property type="entry name" value="L-AMINO ACID N-ACETYLTRANSFERASE"/>
    <property type="match status" value="1"/>
</dbReference>
<dbReference type="Proteomes" id="UP000036867">
    <property type="component" value="Unassembled WGS sequence"/>
</dbReference>
<dbReference type="OrthoDB" id="9127144at2"/>